<dbReference type="Proteomes" id="UP000320421">
    <property type="component" value="Chromosome"/>
</dbReference>
<accession>A0A517PHX5</accession>
<dbReference type="Gene3D" id="3.40.50.300">
    <property type="entry name" value="P-loop containing nucleotide triphosphate hydrolases"/>
    <property type="match status" value="1"/>
</dbReference>
<proteinExistence type="predicted"/>
<dbReference type="RefSeq" id="WP_145180863.1">
    <property type="nucleotide sequence ID" value="NZ_CP036266.1"/>
</dbReference>
<dbReference type="InterPro" id="IPR027417">
    <property type="entry name" value="P-loop_NTPase"/>
</dbReference>
<gene>
    <name evidence="2" type="ORF">HG66A1_07120</name>
</gene>
<name>A0A517PHX5_9PLAN</name>
<dbReference type="EMBL" id="CP036266">
    <property type="protein sequence ID" value="QDT18949.1"/>
    <property type="molecule type" value="Genomic_DNA"/>
</dbReference>
<evidence type="ECO:0000256" key="1">
    <source>
        <dbReference type="SAM" id="Coils"/>
    </source>
</evidence>
<evidence type="ECO:0008006" key="4">
    <source>
        <dbReference type="Google" id="ProtNLM"/>
    </source>
</evidence>
<organism evidence="2 3">
    <name type="scientific">Gimesia chilikensis</name>
    <dbReference type="NCBI Taxonomy" id="2605989"/>
    <lineage>
        <taxon>Bacteria</taxon>
        <taxon>Pseudomonadati</taxon>
        <taxon>Planctomycetota</taxon>
        <taxon>Planctomycetia</taxon>
        <taxon>Planctomycetales</taxon>
        <taxon>Planctomycetaceae</taxon>
        <taxon>Gimesia</taxon>
    </lineage>
</organism>
<reference evidence="2 3" key="1">
    <citation type="submission" date="2019-02" db="EMBL/GenBank/DDBJ databases">
        <title>Deep-cultivation of Planctomycetes and their phenomic and genomic characterization uncovers novel biology.</title>
        <authorList>
            <person name="Wiegand S."/>
            <person name="Jogler M."/>
            <person name="Boedeker C."/>
            <person name="Pinto D."/>
            <person name="Vollmers J."/>
            <person name="Rivas-Marin E."/>
            <person name="Kohn T."/>
            <person name="Peeters S.H."/>
            <person name="Heuer A."/>
            <person name="Rast P."/>
            <person name="Oberbeckmann S."/>
            <person name="Bunk B."/>
            <person name="Jeske O."/>
            <person name="Meyerdierks A."/>
            <person name="Storesund J.E."/>
            <person name="Kallscheuer N."/>
            <person name="Luecker S."/>
            <person name="Lage O.M."/>
            <person name="Pohl T."/>
            <person name="Merkel B.J."/>
            <person name="Hornburger P."/>
            <person name="Mueller R.-W."/>
            <person name="Bruemmer F."/>
            <person name="Labrenz M."/>
            <person name="Spormann A.M."/>
            <person name="Op den Camp H."/>
            <person name="Overmann J."/>
            <person name="Amann R."/>
            <person name="Jetten M.S.M."/>
            <person name="Mascher T."/>
            <person name="Medema M.H."/>
            <person name="Devos D.P."/>
            <person name="Kaster A.-K."/>
            <person name="Ovreas L."/>
            <person name="Rohde M."/>
            <person name="Galperin M.Y."/>
            <person name="Jogler C."/>
        </authorList>
    </citation>
    <scope>NUCLEOTIDE SEQUENCE [LARGE SCALE GENOMIC DNA]</scope>
    <source>
        <strain evidence="2 3">HG66A1</strain>
    </source>
</reference>
<evidence type="ECO:0000313" key="2">
    <source>
        <dbReference type="EMBL" id="QDT18949.1"/>
    </source>
</evidence>
<dbReference type="AlphaFoldDB" id="A0A517PHX5"/>
<sequence length="565" mass="65818">MKKLLFHELLLLSETERSARSVKFFEDVTVIKAENDYGKSCLLKSLYMAFGATPYNVHPSWKELDVTLLLFFSVDDSRYSILKAGDQYSLFDSEDNHIHSFANVTRELGPALADLFDFHLQLINSSNNETQQATPAFLFLPYYIDQDRGWIENWSSFESLRQFKKSRAEIAAYHSGLKPNEWYLAKAEKQQYEDTRKGLRDERAVLTRVLDKLEILMKEAQFDFDIENYQKEIKLLLSECNRLKQKEENIRDELRQIESQRALIRRQIEVTEAAAGELNLDFKFLAENFDDEVECPLCGAEYHNSFGERFGIAADEDGLRSLLIDLRDELTKWDSKLDNTILSKDKVSDKIMNISEILEIKQGEVRLKDILQSEGKKEVRKVLREEKDELNLKIGEADEKIEDAELEMKKFTNRKRMKEIREFYCDRMKHFLQLLNVTALKEKDFKKIDSKIKETGSDLPRALLAYYFAILKTIEKYSSAAFCPIILDSPKQQDQDPDNWKIMLEFIRDHRPPSSQLIIGLVDDSDIDLGGGIITLSDHRQLLQKDSYDQIAKRIRPFIDASFTN</sequence>
<keyword evidence="1" id="KW-0175">Coiled coil</keyword>
<protein>
    <recommendedName>
        <fullName evidence="4">Chromosome partition protein Smc</fullName>
    </recommendedName>
</protein>
<feature type="coiled-coil region" evidence="1">
    <location>
        <begin position="189"/>
        <end position="274"/>
    </location>
</feature>
<feature type="coiled-coil region" evidence="1">
    <location>
        <begin position="380"/>
        <end position="421"/>
    </location>
</feature>
<keyword evidence="3" id="KW-1185">Reference proteome</keyword>
<dbReference type="SUPFAM" id="SSF52540">
    <property type="entry name" value="P-loop containing nucleoside triphosphate hydrolases"/>
    <property type="match status" value="1"/>
</dbReference>
<evidence type="ECO:0000313" key="3">
    <source>
        <dbReference type="Proteomes" id="UP000320421"/>
    </source>
</evidence>
<dbReference type="OrthoDB" id="853948at2"/>